<evidence type="ECO:0000313" key="7">
    <source>
        <dbReference type="Proteomes" id="UP000287394"/>
    </source>
</evidence>
<name>A0A402CY97_9BACT</name>
<evidence type="ECO:0000256" key="1">
    <source>
        <dbReference type="ARBA" id="ARBA00022490"/>
    </source>
</evidence>
<keyword evidence="7" id="KW-1185">Reference proteome</keyword>
<dbReference type="GO" id="GO:0003700">
    <property type="term" value="F:DNA-binding transcription factor activity"/>
    <property type="evidence" value="ECO:0007669"/>
    <property type="project" value="InterPro"/>
</dbReference>
<dbReference type="SUPFAM" id="SSF51215">
    <property type="entry name" value="Regulatory protein AraC"/>
    <property type="match status" value="1"/>
</dbReference>
<reference evidence="6 7" key="1">
    <citation type="journal article" date="2019" name="Int. J. Syst. Evol. Microbiol.">
        <title>Capsulimonas corticalis gen. nov., sp. nov., an aerobic capsulated bacterium, of a novel bacterial order, Capsulimonadales ord. nov., of the class Armatimonadia of the phylum Armatimonadetes.</title>
        <authorList>
            <person name="Li J."/>
            <person name="Kudo C."/>
            <person name="Tonouchi A."/>
        </authorList>
    </citation>
    <scope>NUCLEOTIDE SEQUENCE [LARGE SCALE GENOMIC DNA]</scope>
    <source>
        <strain evidence="6 7">AX-7</strain>
    </source>
</reference>
<dbReference type="InterPro" id="IPR037923">
    <property type="entry name" value="HTH-like"/>
</dbReference>
<dbReference type="Proteomes" id="UP000287394">
    <property type="component" value="Chromosome"/>
</dbReference>
<dbReference type="InterPro" id="IPR018060">
    <property type="entry name" value="HTH_AraC"/>
</dbReference>
<dbReference type="PANTHER" id="PTHR46796:SF13">
    <property type="entry name" value="HTH-TYPE TRANSCRIPTIONAL ACTIVATOR RHAS"/>
    <property type="match status" value="1"/>
</dbReference>
<evidence type="ECO:0000256" key="4">
    <source>
        <dbReference type="ARBA" id="ARBA00023163"/>
    </source>
</evidence>
<dbReference type="Gene3D" id="1.10.10.60">
    <property type="entry name" value="Homeodomain-like"/>
    <property type="match status" value="2"/>
</dbReference>
<dbReference type="PANTHER" id="PTHR46796">
    <property type="entry name" value="HTH-TYPE TRANSCRIPTIONAL ACTIVATOR RHAS-RELATED"/>
    <property type="match status" value="1"/>
</dbReference>
<dbReference type="Pfam" id="PF12833">
    <property type="entry name" value="HTH_18"/>
    <property type="match status" value="1"/>
</dbReference>
<protein>
    <submittedName>
        <fullName evidence="6">Uncharacterized protein</fullName>
    </submittedName>
</protein>
<dbReference type="GO" id="GO:0043565">
    <property type="term" value="F:sequence-specific DNA binding"/>
    <property type="evidence" value="ECO:0007669"/>
    <property type="project" value="InterPro"/>
</dbReference>
<dbReference type="InterPro" id="IPR050204">
    <property type="entry name" value="AraC_XylS_family_regulators"/>
</dbReference>
<dbReference type="SUPFAM" id="SSF46689">
    <property type="entry name" value="Homeodomain-like"/>
    <property type="match status" value="2"/>
</dbReference>
<evidence type="ECO:0000256" key="3">
    <source>
        <dbReference type="ARBA" id="ARBA00023125"/>
    </source>
</evidence>
<proteinExistence type="predicted"/>
<dbReference type="KEGG" id="ccot:CCAX7_34960"/>
<dbReference type="AlphaFoldDB" id="A0A402CY97"/>
<dbReference type="InterPro" id="IPR020449">
    <property type="entry name" value="Tscrpt_reg_AraC-type_HTH"/>
</dbReference>
<dbReference type="SMART" id="SM00342">
    <property type="entry name" value="HTH_ARAC"/>
    <property type="match status" value="1"/>
</dbReference>
<dbReference type="InterPro" id="IPR009057">
    <property type="entry name" value="Homeodomain-like_sf"/>
</dbReference>
<evidence type="ECO:0000256" key="5">
    <source>
        <dbReference type="SAM" id="MobiDB-lite"/>
    </source>
</evidence>
<feature type="region of interest" description="Disordered" evidence="5">
    <location>
        <begin position="280"/>
        <end position="313"/>
    </location>
</feature>
<evidence type="ECO:0000256" key="2">
    <source>
        <dbReference type="ARBA" id="ARBA00023015"/>
    </source>
</evidence>
<dbReference type="PRINTS" id="PR00032">
    <property type="entry name" value="HTHARAC"/>
</dbReference>
<sequence length="313" mass="35016">MFHLSKEDFFGDEGARLFVSDPVMEGNNYAHDHDFLEIVLVASGTGAHISIHGAQTLKRGDLFVLRLGAWHEYLDCQHLHVYNCCCAPQFLRRDLALLGDDPAVSRLLWLEPLAPRVRGVLHCTLTEEQTQRAVAYLNPLSHFLNESFTVRAGRLLVLLGYLGQCVYPNERDRKGGLHAAVREGIQQMEDSCDEEWDLTRLAELTRLNPSYLTRLFKAATGRSPMQYLTRHRAELAASLLVATDHPIGEIGARVGWRDPNYFARRFKAVFGVTPSAYRSHQAAQSMDAPQRKRGPQSVTTNGSSLPFSGDTGV</sequence>
<feature type="compositionally biased region" description="Polar residues" evidence="5">
    <location>
        <begin position="296"/>
        <end position="306"/>
    </location>
</feature>
<keyword evidence="2" id="KW-0805">Transcription regulation</keyword>
<keyword evidence="1" id="KW-0963">Cytoplasm</keyword>
<accession>A0A402CY97</accession>
<dbReference type="EMBL" id="AP025739">
    <property type="protein sequence ID" value="BDI31445.1"/>
    <property type="molecule type" value="Genomic_DNA"/>
</dbReference>
<keyword evidence="4" id="KW-0804">Transcription</keyword>
<keyword evidence="3" id="KW-0238">DNA-binding</keyword>
<organism evidence="6 7">
    <name type="scientific">Capsulimonas corticalis</name>
    <dbReference type="NCBI Taxonomy" id="2219043"/>
    <lineage>
        <taxon>Bacteria</taxon>
        <taxon>Bacillati</taxon>
        <taxon>Armatimonadota</taxon>
        <taxon>Armatimonadia</taxon>
        <taxon>Capsulimonadales</taxon>
        <taxon>Capsulimonadaceae</taxon>
        <taxon>Capsulimonas</taxon>
    </lineage>
</organism>
<gene>
    <name evidence="6" type="ORF">CCAX7_34960</name>
</gene>
<dbReference type="PROSITE" id="PS01124">
    <property type="entry name" value="HTH_ARAC_FAMILY_2"/>
    <property type="match status" value="1"/>
</dbReference>
<dbReference type="RefSeq" id="WP_245992589.1">
    <property type="nucleotide sequence ID" value="NZ_AP025739.1"/>
</dbReference>
<evidence type="ECO:0000313" key="6">
    <source>
        <dbReference type="EMBL" id="BDI31445.1"/>
    </source>
</evidence>